<keyword evidence="2" id="KW-1185">Reference proteome</keyword>
<reference evidence="1 2" key="1">
    <citation type="submission" date="2016-10" db="EMBL/GenBank/DDBJ databases">
        <authorList>
            <person name="de Groot N.N."/>
        </authorList>
    </citation>
    <scope>NUCLEOTIDE SEQUENCE [LARGE SCALE GENOMIC DNA]</scope>
    <source>
        <strain evidence="1 2">DSM 23581</strain>
    </source>
</reference>
<sequence length="155" mass="17719">MKKILFTLIIGLSILACSDDNDCCVNVDIGIDIKYLNAQGENLFEIDNGYNESDITIYHKINGEWNEYYKGNLDSPKGIKVVNGENGKFLSISPSTTLDENNYSETKIKFSESDFDIIKTEIDKSNSNTIVTKVWYNGNLEWEAYESERMFEIIK</sequence>
<name>A0A1H4E378_9FLAO</name>
<protein>
    <submittedName>
        <fullName evidence="1">Uncharacterized protein</fullName>
    </submittedName>
</protein>
<gene>
    <name evidence="1" type="ORF">SAMN05421540_1251</name>
</gene>
<dbReference type="Proteomes" id="UP000198820">
    <property type="component" value="Unassembled WGS sequence"/>
</dbReference>
<evidence type="ECO:0000313" key="2">
    <source>
        <dbReference type="Proteomes" id="UP000198820"/>
    </source>
</evidence>
<dbReference type="AlphaFoldDB" id="A0A1H4E378"/>
<dbReference type="PROSITE" id="PS51257">
    <property type="entry name" value="PROKAR_LIPOPROTEIN"/>
    <property type="match status" value="1"/>
</dbReference>
<evidence type="ECO:0000313" key="1">
    <source>
        <dbReference type="EMBL" id="SEA79219.1"/>
    </source>
</evidence>
<proteinExistence type="predicted"/>
<organism evidence="1 2">
    <name type="scientific">Psychroflexus halocasei</name>
    <dbReference type="NCBI Taxonomy" id="908615"/>
    <lineage>
        <taxon>Bacteria</taxon>
        <taxon>Pseudomonadati</taxon>
        <taxon>Bacteroidota</taxon>
        <taxon>Flavobacteriia</taxon>
        <taxon>Flavobacteriales</taxon>
        <taxon>Flavobacteriaceae</taxon>
        <taxon>Psychroflexus</taxon>
    </lineage>
</organism>
<dbReference type="RefSeq" id="WP_143521379.1">
    <property type="nucleotide sequence ID" value="NZ_FNQF01000025.1"/>
</dbReference>
<dbReference type="EMBL" id="FNQF01000025">
    <property type="protein sequence ID" value="SEA79219.1"/>
    <property type="molecule type" value="Genomic_DNA"/>
</dbReference>
<accession>A0A1H4E378</accession>